<feature type="region of interest" description="Disordered" evidence="1">
    <location>
        <begin position="81"/>
        <end position="117"/>
    </location>
</feature>
<sequence length="117" mass="12487">MTTHPTPNSPHFKPGTNPSSSDTLIKPRRAVSGFKRAVGRASLPSLLLPRAVSIVPLAPRALWLHVVAINNGTFLPAKRWAAASHADKEAGDGGRETSPRYRSGCRSRNQAAIRTAG</sequence>
<feature type="compositionally biased region" description="Polar residues" evidence="1">
    <location>
        <begin position="106"/>
        <end position="117"/>
    </location>
</feature>
<comment type="caution">
    <text evidence="2">The sequence shown here is derived from an EMBL/GenBank/DDBJ whole genome shotgun (WGS) entry which is preliminary data.</text>
</comment>
<evidence type="ECO:0000313" key="2">
    <source>
        <dbReference type="EMBL" id="KAJ8346228.1"/>
    </source>
</evidence>
<feature type="compositionally biased region" description="Basic and acidic residues" evidence="1">
    <location>
        <begin position="85"/>
        <end position="99"/>
    </location>
</feature>
<gene>
    <name evidence="2" type="ORF">SKAU_G00304210</name>
</gene>
<keyword evidence="3" id="KW-1185">Reference proteome</keyword>
<organism evidence="2 3">
    <name type="scientific">Synaphobranchus kaupii</name>
    <name type="common">Kaup's arrowtooth eel</name>
    <dbReference type="NCBI Taxonomy" id="118154"/>
    <lineage>
        <taxon>Eukaryota</taxon>
        <taxon>Metazoa</taxon>
        <taxon>Chordata</taxon>
        <taxon>Craniata</taxon>
        <taxon>Vertebrata</taxon>
        <taxon>Euteleostomi</taxon>
        <taxon>Actinopterygii</taxon>
        <taxon>Neopterygii</taxon>
        <taxon>Teleostei</taxon>
        <taxon>Anguilliformes</taxon>
        <taxon>Synaphobranchidae</taxon>
        <taxon>Synaphobranchus</taxon>
    </lineage>
</organism>
<dbReference type="Proteomes" id="UP001152622">
    <property type="component" value="Chromosome 12"/>
</dbReference>
<protein>
    <submittedName>
        <fullName evidence="2">Uncharacterized protein</fullName>
    </submittedName>
</protein>
<dbReference type="AlphaFoldDB" id="A0A9Q1INK3"/>
<name>A0A9Q1INK3_SYNKA</name>
<accession>A0A9Q1INK3</accession>
<feature type="region of interest" description="Disordered" evidence="1">
    <location>
        <begin position="1"/>
        <end position="24"/>
    </location>
</feature>
<evidence type="ECO:0000256" key="1">
    <source>
        <dbReference type="SAM" id="MobiDB-lite"/>
    </source>
</evidence>
<proteinExistence type="predicted"/>
<reference evidence="2" key="1">
    <citation type="journal article" date="2023" name="Science">
        <title>Genome structures resolve the early diversification of teleost fishes.</title>
        <authorList>
            <person name="Parey E."/>
            <person name="Louis A."/>
            <person name="Montfort J."/>
            <person name="Bouchez O."/>
            <person name="Roques C."/>
            <person name="Iampietro C."/>
            <person name="Lluch J."/>
            <person name="Castinel A."/>
            <person name="Donnadieu C."/>
            <person name="Desvignes T."/>
            <person name="Floi Bucao C."/>
            <person name="Jouanno E."/>
            <person name="Wen M."/>
            <person name="Mejri S."/>
            <person name="Dirks R."/>
            <person name="Jansen H."/>
            <person name="Henkel C."/>
            <person name="Chen W.J."/>
            <person name="Zahm M."/>
            <person name="Cabau C."/>
            <person name="Klopp C."/>
            <person name="Thompson A.W."/>
            <person name="Robinson-Rechavi M."/>
            <person name="Braasch I."/>
            <person name="Lecointre G."/>
            <person name="Bobe J."/>
            <person name="Postlethwait J.H."/>
            <person name="Berthelot C."/>
            <person name="Roest Crollius H."/>
            <person name="Guiguen Y."/>
        </authorList>
    </citation>
    <scope>NUCLEOTIDE SEQUENCE</scope>
    <source>
        <strain evidence="2">WJC10195</strain>
    </source>
</reference>
<dbReference type="EMBL" id="JAINUF010000012">
    <property type="protein sequence ID" value="KAJ8346228.1"/>
    <property type="molecule type" value="Genomic_DNA"/>
</dbReference>
<evidence type="ECO:0000313" key="3">
    <source>
        <dbReference type="Proteomes" id="UP001152622"/>
    </source>
</evidence>